<reference evidence="1 2" key="1">
    <citation type="journal article" date="2010" name="Nature">
        <title>Genome sequencing and analysis of the model grass Brachypodium distachyon.</title>
        <authorList>
            <consortium name="International Brachypodium Initiative"/>
        </authorList>
    </citation>
    <scope>NUCLEOTIDE SEQUENCE [LARGE SCALE GENOMIC DNA]</scope>
    <source>
        <strain evidence="1 2">Bd21</strain>
    </source>
</reference>
<evidence type="ECO:0000313" key="3">
    <source>
        <dbReference type="Proteomes" id="UP000008810"/>
    </source>
</evidence>
<evidence type="ECO:0000313" key="2">
    <source>
        <dbReference type="EnsemblPlants" id="PNT71978"/>
    </source>
</evidence>
<dbReference type="Gramene" id="PNT71978">
    <property type="protein sequence ID" value="PNT71978"/>
    <property type="gene ID" value="BRADI_2g37993v3"/>
</dbReference>
<dbReference type="Proteomes" id="UP000008810">
    <property type="component" value="Chromosome 2"/>
</dbReference>
<proteinExistence type="predicted"/>
<accession>A0A2K2DCH0</accession>
<protein>
    <submittedName>
        <fullName evidence="1 2">Uncharacterized protein</fullName>
    </submittedName>
</protein>
<organism evidence="1">
    <name type="scientific">Brachypodium distachyon</name>
    <name type="common">Purple false brome</name>
    <name type="synonym">Trachynia distachya</name>
    <dbReference type="NCBI Taxonomy" id="15368"/>
    <lineage>
        <taxon>Eukaryota</taxon>
        <taxon>Viridiplantae</taxon>
        <taxon>Streptophyta</taxon>
        <taxon>Embryophyta</taxon>
        <taxon>Tracheophyta</taxon>
        <taxon>Spermatophyta</taxon>
        <taxon>Magnoliopsida</taxon>
        <taxon>Liliopsida</taxon>
        <taxon>Poales</taxon>
        <taxon>Poaceae</taxon>
        <taxon>BOP clade</taxon>
        <taxon>Pooideae</taxon>
        <taxon>Stipodae</taxon>
        <taxon>Brachypodieae</taxon>
        <taxon>Brachypodium</taxon>
    </lineage>
</organism>
<dbReference type="AlphaFoldDB" id="A0A2K2DCH0"/>
<gene>
    <name evidence="1" type="ORF">BRADI_2g37993v3</name>
</gene>
<keyword evidence="3" id="KW-1185">Reference proteome</keyword>
<evidence type="ECO:0000313" key="1">
    <source>
        <dbReference type="EMBL" id="PNT71978.1"/>
    </source>
</evidence>
<reference evidence="1" key="2">
    <citation type="submission" date="2017-06" db="EMBL/GenBank/DDBJ databases">
        <title>WGS assembly of Brachypodium distachyon.</title>
        <authorList>
            <consortium name="The International Brachypodium Initiative"/>
            <person name="Lucas S."/>
            <person name="Harmon-Smith M."/>
            <person name="Lail K."/>
            <person name="Tice H."/>
            <person name="Grimwood J."/>
            <person name="Bruce D."/>
            <person name="Barry K."/>
            <person name="Shu S."/>
            <person name="Lindquist E."/>
            <person name="Wang M."/>
            <person name="Pitluck S."/>
            <person name="Vogel J.P."/>
            <person name="Garvin D.F."/>
            <person name="Mockler T.C."/>
            <person name="Schmutz J."/>
            <person name="Rokhsar D."/>
            <person name="Bevan M.W."/>
        </authorList>
    </citation>
    <scope>NUCLEOTIDE SEQUENCE</scope>
    <source>
        <strain evidence="1">Bd21</strain>
    </source>
</reference>
<name>A0A2K2DCH0_BRADI</name>
<reference evidence="2" key="3">
    <citation type="submission" date="2018-08" db="UniProtKB">
        <authorList>
            <consortium name="EnsemblPlants"/>
        </authorList>
    </citation>
    <scope>IDENTIFICATION</scope>
    <source>
        <strain evidence="2">cv. Bd21</strain>
    </source>
</reference>
<dbReference type="EnsemblPlants" id="PNT71978">
    <property type="protein sequence ID" value="PNT71978"/>
    <property type="gene ID" value="BRADI_2g37993v3"/>
</dbReference>
<dbReference type="EMBL" id="CM000881">
    <property type="protein sequence ID" value="PNT71978.1"/>
    <property type="molecule type" value="Genomic_DNA"/>
</dbReference>
<dbReference type="InParanoid" id="A0A2K2DCH0"/>
<sequence length="187" mass="20060">MLSLVPPADPPSSCATPCSMCFFFLVSGSSAGCSSATVPCPRDRHRTSPQPPFRTPTRAVAALSARARPWHVPARLRVLPARVPARRCPCLPVTSRRLPTRALACLRVPACPQPAHNRPPPARVCPPPVRAPACPRALLPTRVHPPVRAPACPSAPPCPPACPSLPTRHRLRLPKLELGMLPCSRSH</sequence>